<evidence type="ECO:0000313" key="6">
    <source>
        <dbReference type="EMBL" id="MFC5356432.1"/>
    </source>
</evidence>
<reference evidence="7" key="1">
    <citation type="journal article" date="2019" name="Int. J. Syst. Evol. Microbiol.">
        <title>The Global Catalogue of Microorganisms (GCM) 10K type strain sequencing project: providing services to taxonomists for standard genome sequencing and annotation.</title>
        <authorList>
            <consortium name="The Broad Institute Genomics Platform"/>
            <consortium name="The Broad Institute Genome Sequencing Center for Infectious Disease"/>
            <person name="Wu L."/>
            <person name="Ma J."/>
        </authorList>
    </citation>
    <scope>NUCLEOTIDE SEQUENCE [LARGE SCALE GENOMIC DNA]</scope>
    <source>
        <strain evidence="7">CCUG 58760</strain>
    </source>
</reference>
<dbReference type="InterPro" id="IPR049730">
    <property type="entry name" value="SNF2/RAD54-like_C"/>
</dbReference>
<dbReference type="SMART" id="SM00487">
    <property type="entry name" value="DEXDc"/>
    <property type="match status" value="1"/>
</dbReference>
<feature type="domain" description="SWIM-type" evidence="3">
    <location>
        <begin position="54"/>
        <end position="100"/>
    </location>
</feature>
<dbReference type="InterPro" id="IPR001650">
    <property type="entry name" value="Helicase_C-like"/>
</dbReference>
<dbReference type="InterPro" id="IPR007527">
    <property type="entry name" value="Znf_SWIM"/>
</dbReference>
<dbReference type="Pfam" id="PF00271">
    <property type="entry name" value="Helicase_C"/>
    <property type="match status" value="1"/>
</dbReference>
<evidence type="ECO:0000256" key="2">
    <source>
        <dbReference type="PROSITE-ProRule" id="PRU00325"/>
    </source>
</evidence>
<dbReference type="Gene3D" id="3.40.50.10810">
    <property type="entry name" value="Tandem AAA-ATPase domain"/>
    <property type="match status" value="1"/>
</dbReference>
<dbReference type="CDD" id="cd18793">
    <property type="entry name" value="SF2_C_SNF"/>
    <property type="match status" value="1"/>
</dbReference>
<evidence type="ECO:0000256" key="1">
    <source>
        <dbReference type="ARBA" id="ARBA00022801"/>
    </source>
</evidence>
<accession>A0ABW0G8G5</accession>
<dbReference type="InterPro" id="IPR000330">
    <property type="entry name" value="SNF2_N"/>
</dbReference>
<feature type="domain" description="Helicase ATP-binding" evidence="4">
    <location>
        <begin position="695"/>
        <end position="855"/>
    </location>
</feature>
<evidence type="ECO:0000259" key="4">
    <source>
        <dbReference type="PROSITE" id="PS51192"/>
    </source>
</evidence>
<name>A0ABW0G8G5_9PROT</name>
<dbReference type="SMART" id="SM00490">
    <property type="entry name" value="HELICc"/>
    <property type="match status" value="1"/>
</dbReference>
<keyword evidence="2" id="KW-0863">Zinc-finger</keyword>
<keyword evidence="2" id="KW-0862">Zinc</keyword>
<dbReference type="EMBL" id="JBHSLC010000028">
    <property type="protein sequence ID" value="MFC5356432.1"/>
    <property type="molecule type" value="Genomic_DNA"/>
</dbReference>
<keyword evidence="7" id="KW-1185">Reference proteome</keyword>
<dbReference type="Pfam" id="PF04434">
    <property type="entry name" value="SWIM"/>
    <property type="match status" value="1"/>
</dbReference>
<dbReference type="Proteomes" id="UP001596166">
    <property type="component" value="Unassembled WGS sequence"/>
</dbReference>
<keyword evidence="2" id="KW-0479">Metal-binding</keyword>
<dbReference type="InterPro" id="IPR027417">
    <property type="entry name" value="P-loop_NTPase"/>
</dbReference>
<dbReference type="SUPFAM" id="SSF52540">
    <property type="entry name" value="P-loop containing nucleoside triphosphate hydrolases"/>
    <property type="match status" value="2"/>
</dbReference>
<gene>
    <name evidence="6" type="ORF">ACFPMG_15570</name>
</gene>
<protein>
    <submittedName>
        <fullName evidence="6">SNF2-related protein</fullName>
    </submittedName>
</protein>
<dbReference type="PROSITE" id="PS51192">
    <property type="entry name" value="HELICASE_ATP_BIND_1"/>
    <property type="match status" value="1"/>
</dbReference>
<dbReference type="CDD" id="cd18012">
    <property type="entry name" value="DEXQc_arch_SWI2_SNF2"/>
    <property type="match status" value="1"/>
</dbReference>
<dbReference type="RefSeq" id="WP_376996010.1">
    <property type="nucleotide sequence ID" value="NZ_JBHSLC010000028.1"/>
</dbReference>
<keyword evidence="1" id="KW-0378">Hydrolase</keyword>
<feature type="domain" description="Helicase C-terminal" evidence="5">
    <location>
        <begin position="980"/>
        <end position="1147"/>
    </location>
</feature>
<dbReference type="PROSITE" id="PS50966">
    <property type="entry name" value="ZF_SWIM"/>
    <property type="match status" value="1"/>
</dbReference>
<dbReference type="Pfam" id="PF00176">
    <property type="entry name" value="SNF2-rel_dom"/>
    <property type="match status" value="1"/>
</dbReference>
<organism evidence="6 7">
    <name type="scientific">Azospirillum himalayense</name>
    <dbReference type="NCBI Taxonomy" id="654847"/>
    <lineage>
        <taxon>Bacteria</taxon>
        <taxon>Pseudomonadati</taxon>
        <taxon>Pseudomonadota</taxon>
        <taxon>Alphaproteobacteria</taxon>
        <taxon>Rhodospirillales</taxon>
        <taxon>Azospirillaceae</taxon>
        <taxon>Azospirillum</taxon>
    </lineage>
</organism>
<evidence type="ECO:0000313" key="7">
    <source>
        <dbReference type="Proteomes" id="UP001596166"/>
    </source>
</evidence>
<evidence type="ECO:0000259" key="5">
    <source>
        <dbReference type="PROSITE" id="PS51194"/>
    </source>
</evidence>
<dbReference type="InterPro" id="IPR038718">
    <property type="entry name" value="SNF2-like_sf"/>
</dbReference>
<evidence type="ECO:0000259" key="3">
    <source>
        <dbReference type="PROSITE" id="PS50966"/>
    </source>
</evidence>
<proteinExistence type="predicted"/>
<sequence length="1149" mass="125150">MLLFTIADLQRSFNPGQMTKGQAYQRDGRVLTLEVSPDGQLLRGQVQGTARRPYSVTVHVPPPSGSGRAWGGTAPRLVGSCSCPVGYDCKHVVALLLEALARSKAVPAVRGGQRPHSEPPLAAWLATLDQAAAVADPEAYPDTIRRRVLYVLNVAPAEKHGRSLTVEAMSVQLLKNGGLSATASPMRAGNVVNAGIPSAYLRPSDLFVLRSLWALHGPYFPHTVYPLVGDTGLALFERILNTGRARWQKINGPALTLGTPRSGQPTWLAESDGTQRLVFAVDEPADVTLPLTPPWYLDSRSGACGPIATDLPPQLAAVLTNAPPVPPDQADWLRRELGRRLPDRPALQPAGFGETVVKDVAPGPCLCISFGQLDENMLFASSFYDEDDGLFEDDDDEALSTGVPVARLTFDYDGALVVAGDPSEELTMVEEGKLVVVPRQRDDEAAAVRRLAALGFRPVDHVTMDGVPVGEPGDLVLLPDDEDVHWLAGPLGPILNFLHCDAPGLRAEGWRIDLDDAFPLRLAEPEDDWIAEVAEGGSGIDWFGLSLGVTVEGERVDLAPALLPLLRALPENGDLSVLDELEEAGSVLFTPLEDGRVLPLPVDRVRPLLAALYDLYRVGGIDEDGTIRLSKARLAELAELEAAAAATGLRWLGASRLLEVGRRLREADGIPPVPPPGGLRADLRPYQQHGLNWLQFLRAIDLGGILADDMGLGKTVQALAHVLTEKGAGRLDRPCLVVAPTSLMANWRREAARFAPDLSVLTLHGSGRKAEFGRAAEHDLVLTTYPLLARDKEALLAQDWHVVLLDEAQAIKNPKAQATLAALQLRARHRVCLTGTPMENNLEELWSLFHFLSPGLLGDHRRFKRVFRTPIEKQGDEERRRLLARRVRPFLLRRTKAEVAAELPEKTEIVETIELDGAQRDLYESIRVAMDAKVRAAIMAKGLARSHIMILDALLKLRQACCDPRLLKVEGAAKVKGSAKLERLMDMLPELVAEGRRVLLFSQFTSMLGLIEDEMLRRGIAYVKLTGQTRDRETPVNRFQAGEVQVFLISLKAGGTGLNLTAADTVILYDPWWNPAVERQAMDRAHRIGQDKTVFVYKLMAAGTVEEAILTLQARKQALADGLFDPEADAGAILTAEDIELLFQPLGGA</sequence>
<comment type="caution">
    <text evidence="6">The sequence shown here is derived from an EMBL/GenBank/DDBJ whole genome shotgun (WGS) entry which is preliminary data.</text>
</comment>
<dbReference type="PANTHER" id="PTHR10799">
    <property type="entry name" value="SNF2/RAD54 HELICASE FAMILY"/>
    <property type="match status" value="1"/>
</dbReference>
<dbReference type="InterPro" id="IPR014001">
    <property type="entry name" value="Helicase_ATP-bd"/>
</dbReference>
<dbReference type="Gene3D" id="3.40.50.300">
    <property type="entry name" value="P-loop containing nucleotide triphosphate hydrolases"/>
    <property type="match status" value="1"/>
</dbReference>
<dbReference type="PROSITE" id="PS51194">
    <property type="entry name" value="HELICASE_CTER"/>
    <property type="match status" value="1"/>
</dbReference>